<evidence type="ECO:0000313" key="2">
    <source>
        <dbReference type="EMBL" id="KAG0703426.1"/>
    </source>
</evidence>
<dbReference type="EMBL" id="JACEEZ010025204">
    <property type="protein sequence ID" value="KAG0703426.1"/>
    <property type="molecule type" value="Genomic_DNA"/>
</dbReference>
<dbReference type="Proteomes" id="UP000770661">
    <property type="component" value="Unassembled WGS sequence"/>
</dbReference>
<name>A0A8J4XPI4_CHIOP</name>
<keyword evidence="3" id="KW-1185">Reference proteome</keyword>
<feature type="region of interest" description="Disordered" evidence="1">
    <location>
        <begin position="1"/>
        <end position="70"/>
    </location>
</feature>
<evidence type="ECO:0000256" key="1">
    <source>
        <dbReference type="SAM" id="MobiDB-lite"/>
    </source>
</evidence>
<sequence>MDGSMGVSKSTAIEHKSGEEQAAEKFGTGETQEYLRGWGPIGGKNSSRPSRAKENRIAAPKGGKMTPNSFLGSRQARIRLAETWLHGLKGGGEAGVREKDHPFCFDPRVSNLQGKVLLWDSAKKPGRSCFGWVRHHVPGILKEFRTPASAFPLGLTLES</sequence>
<evidence type="ECO:0000313" key="3">
    <source>
        <dbReference type="Proteomes" id="UP000770661"/>
    </source>
</evidence>
<gene>
    <name evidence="2" type="ORF">GWK47_024851</name>
</gene>
<reference evidence="2" key="1">
    <citation type="submission" date="2020-07" db="EMBL/GenBank/DDBJ databases">
        <title>The High-quality genome of the commercially important snow crab, Chionoecetes opilio.</title>
        <authorList>
            <person name="Jeong J.-H."/>
            <person name="Ryu S."/>
        </authorList>
    </citation>
    <scope>NUCLEOTIDE SEQUENCE</scope>
    <source>
        <strain evidence="2">MADBK_172401_WGS</strain>
        <tissue evidence="2">Digestive gland</tissue>
    </source>
</reference>
<accession>A0A8J4XPI4</accession>
<feature type="compositionally biased region" description="Basic and acidic residues" evidence="1">
    <location>
        <begin position="12"/>
        <end position="23"/>
    </location>
</feature>
<organism evidence="2 3">
    <name type="scientific">Chionoecetes opilio</name>
    <name type="common">Atlantic snow crab</name>
    <name type="synonym">Cancer opilio</name>
    <dbReference type="NCBI Taxonomy" id="41210"/>
    <lineage>
        <taxon>Eukaryota</taxon>
        <taxon>Metazoa</taxon>
        <taxon>Ecdysozoa</taxon>
        <taxon>Arthropoda</taxon>
        <taxon>Crustacea</taxon>
        <taxon>Multicrustacea</taxon>
        <taxon>Malacostraca</taxon>
        <taxon>Eumalacostraca</taxon>
        <taxon>Eucarida</taxon>
        <taxon>Decapoda</taxon>
        <taxon>Pleocyemata</taxon>
        <taxon>Brachyura</taxon>
        <taxon>Eubrachyura</taxon>
        <taxon>Majoidea</taxon>
        <taxon>Majidae</taxon>
        <taxon>Chionoecetes</taxon>
    </lineage>
</organism>
<comment type="caution">
    <text evidence="2">The sequence shown here is derived from an EMBL/GenBank/DDBJ whole genome shotgun (WGS) entry which is preliminary data.</text>
</comment>
<dbReference type="AlphaFoldDB" id="A0A8J4XPI4"/>
<proteinExistence type="predicted"/>
<protein>
    <submittedName>
        <fullName evidence="2">Uncharacterized protein</fullName>
    </submittedName>
</protein>